<dbReference type="CDD" id="cd07820">
    <property type="entry name" value="SRPBCC_3"/>
    <property type="match status" value="1"/>
</dbReference>
<organism evidence="1 2">
    <name type="scientific">Pedobacter hartonius</name>
    <dbReference type="NCBI Taxonomy" id="425514"/>
    <lineage>
        <taxon>Bacteria</taxon>
        <taxon>Pseudomonadati</taxon>
        <taxon>Bacteroidota</taxon>
        <taxon>Sphingobacteriia</taxon>
        <taxon>Sphingobacteriales</taxon>
        <taxon>Sphingobacteriaceae</taxon>
        <taxon>Pedobacter</taxon>
    </lineage>
</organism>
<evidence type="ECO:0000313" key="1">
    <source>
        <dbReference type="EMBL" id="SEB13341.1"/>
    </source>
</evidence>
<dbReference type="STRING" id="425514.SAMN05443550_111164"/>
<evidence type="ECO:0000313" key="2">
    <source>
        <dbReference type="Proteomes" id="UP000198850"/>
    </source>
</evidence>
<sequence length="169" mass="19653">MRFFNNPAIMKAFHLNFSQRIPISLPEAWDFFSSPMNLAKITPKEMAFTLTSPLRPEEKMYPGMIITYKVSPVAGIKLNWMTEITQVEDQKYFIDEQRFGPYKFWHHQHHFKTIPGGVEMNDILTYGLPMGIFGNIANSAFIAGKLQEIFNFRKQKVTELFGDYTNTET</sequence>
<dbReference type="AlphaFoldDB" id="A0A1H4GVJ9"/>
<keyword evidence="2" id="KW-1185">Reference proteome</keyword>
<dbReference type="InterPro" id="IPR023393">
    <property type="entry name" value="START-like_dom_sf"/>
</dbReference>
<accession>A0A1H4GVJ9</accession>
<name>A0A1H4GVJ9_9SPHI</name>
<dbReference type="Proteomes" id="UP000198850">
    <property type="component" value="Unassembled WGS sequence"/>
</dbReference>
<dbReference type="EMBL" id="FNRA01000011">
    <property type="protein sequence ID" value="SEB13341.1"/>
    <property type="molecule type" value="Genomic_DNA"/>
</dbReference>
<dbReference type="Gene3D" id="3.30.530.20">
    <property type="match status" value="1"/>
</dbReference>
<reference evidence="1 2" key="1">
    <citation type="submission" date="2016-10" db="EMBL/GenBank/DDBJ databases">
        <authorList>
            <person name="de Groot N.N."/>
        </authorList>
    </citation>
    <scope>NUCLEOTIDE SEQUENCE [LARGE SCALE GENOMIC DNA]</scope>
    <source>
        <strain evidence="1 2">DSM 19033</strain>
    </source>
</reference>
<protein>
    <submittedName>
        <fullName evidence="1">Ligand-binding SRPBCC domain-containing protein</fullName>
    </submittedName>
</protein>
<dbReference type="SUPFAM" id="SSF55961">
    <property type="entry name" value="Bet v1-like"/>
    <property type="match status" value="1"/>
</dbReference>
<gene>
    <name evidence="1" type="ORF">SAMN05443550_111164</name>
</gene>
<proteinExistence type="predicted"/>